<organism evidence="6 7">
    <name type="scientific">Pseudocalidococcus azoricus BACA0444</name>
    <dbReference type="NCBI Taxonomy" id="2918990"/>
    <lineage>
        <taxon>Bacteria</taxon>
        <taxon>Bacillati</taxon>
        <taxon>Cyanobacteriota</taxon>
        <taxon>Cyanophyceae</taxon>
        <taxon>Acaryochloridales</taxon>
        <taxon>Thermosynechococcaceae</taxon>
        <taxon>Pseudocalidococcus</taxon>
        <taxon>Pseudocalidococcus azoricus</taxon>
    </lineage>
</organism>
<feature type="repeat" description="TPR" evidence="3">
    <location>
        <begin position="242"/>
        <end position="275"/>
    </location>
</feature>
<dbReference type="EMBL" id="JAVMIP010000010">
    <property type="protein sequence ID" value="MDS3861283.1"/>
    <property type="molecule type" value="Genomic_DNA"/>
</dbReference>
<gene>
    <name evidence="6" type="ORF">RIF25_10740</name>
</gene>
<dbReference type="InterPro" id="IPR019734">
    <property type="entry name" value="TPR_rpt"/>
</dbReference>
<accession>A0AAE4JXR6</accession>
<dbReference type="RefSeq" id="WP_322878526.1">
    <property type="nucleotide sequence ID" value="NZ_JAVMIP010000010.1"/>
</dbReference>
<evidence type="ECO:0000259" key="5">
    <source>
        <dbReference type="PROSITE" id="PS50076"/>
    </source>
</evidence>
<keyword evidence="2 3" id="KW-0802">TPR repeat</keyword>
<dbReference type="Gene3D" id="1.10.287.110">
    <property type="entry name" value="DnaJ domain"/>
    <property type="match status" value="1"/>
</dbReference>
<dbReference type="Pfam" id="PF14559">
    <property type="entry name" value="TPR_19"/>
    <property type="match status" value="1"/>
</dbReference>
<dbReference type="InterPro" id="IPR011990">
    <property type="entry name" value="TPR-like_helical_dom_sf"/>
</dbReference>
<keyword evidence="1" id="KW-0677">Repeat</keyword>
<feature type="compositionally biased region" description="Pro residues" evidence="4">
    <location>
        <begin position="176"/>
        <end position="192"/>
    </location>
</feature>
<comment type="caution">
    <text evidence="6">The sequence shown here is derived from an EMBL/GenBank/DDBJ whole genome shotgun (WGS) entry which is preliminary data.</text>
</comment>
<sequence length="319" mass="34954">MSFEINRGLGKFNSAKDYHAALGLPLGADAAQIRKQYLKIARNLHPDSRSNDESQQLASQILSKLVNPAYQLLTQEKQREEYEVILRLLGQQLVNGQIPLNQSNPAVTAIMTAPDYEAIYLSSLEALANQQYENLAASVAITGQISELNLALLWRQHGGSTGATAVPQPTVTSATPPTPSTPTMPGSSPPPIAVSSSKATQSGTDQYTEQYYRRAEEFFRKNSFQQAIKELRDALKLNPNSSRCHALMGQTYLKQGQITMAKVHFNQALKINPQEAQAVTGIETITKAERRAQQKSKQTIPPKSSGGGLFGSLFKKKDK</sequence>
<dbReference type="SMART" id="SM00271">
    <property type="entry name" value="DnaJ"/>
    <property type="match status" value="1"/>
</dbReference>
<proteinExistence type="predicted"/>
<dbReference type="PROSITE" id="PS50005">
    <property type="entry name" value="TPR"/>
    <property type="match status" value="2"/>
</dbReference>
<evidence type="ECO:0000256" key="3">
    <source>
        <dbReference type="PROSITE-ProRule" id="PRU00339"/>
    </source>
</evidence>
<feature type="compositionally biased region" description="Polar residues" evidence="4">
    <location>
        <begin position="194"/>
        <end position="205"/>
    </location>
</feature>
<dbReference type="AlphaFoldDB" id="A0AAE4JXR6"/>
<dbReference type="Gene3D" id="1.25.40.10">
    <property type="entry name" value="Tetratricopeptide repeat domain"/>
    <property type="match status" value="1"/>
</dbReference>
<dbReference type="PANTHER" id="PTHR45188:SF2">
    <property type="entry name" value="DNAJ HOMOLOG SUBFAMILY C MEMBER 7"/>
    <property type="match status" value="1"/>
</dbReference>
<dbReference type="PRINTS" id="PR00625">
    <property type="entry name" value="JDOMAIN"/>
</dbReference>
<dbReference type="SUPFAM" id="SSF46565">
    <property type="entry name" value="Chaperone J-domain"/>
    <property type="match status" value="1"/>
</dbReference>
<keyword evidence="7" id="KW-1185">Reference proteome</keyword>
<dbReference type="Pfam" id="PF00226">
    <property type="entry name" value="DnaJ"/>
    <property type="match status" value="1"/>
</dbReference>
<evidence type="ECO:0000256" key="4">
    <source>
        <dbReference type="SAM" id="MobiDB-lite"/>
    </source>
</evidence>
<protein>
    <submittedName>
        <fullName evidence="6">Tetratricopeptide repeat protein</fullName>
    </submittedName>
</protein>
<dbReference type="SMART" id="SM00028">
    <property type="entry name" value="TPR"/>
    <property type="match status" value="2"/>
</dbReference>
<evidence type="ECO:0000313" key="6">
    <source>
        <dbReference type="EMBL" id="MDS3861283.1"/>
    </source>
</evidence>
<feature type="repeat" description="TPR" evidence="3">
    <location>
        <begin position="208"/>
        <end position="241"/>
    </location>
</feature>
<dbReference type="InterPro" id="IPR001623">
    <property type="entry name" value="DnaJ_domain"/>
</dbReference>
<dbReference type="InterPro" id="IPR036869">
    <property type="entry name" value="J_dom_sf"/>
</dbReference>
<dbReference type="PANTHER" id="PTHR45188">
    <property type="entry name" value="DNAJ PROTEIN P58IPK HOMOLOG"/>
    <property type="match status" value="1"/>
</dbReference>
<feature type="region of interest" description="Disordered" evidence="4">
    <location>
        <begin position="289"/>
        <end position="319"/>
    </location>
</feature>
<feature type="compositionally biased region" description="Low complexity" evidence="4">
    <location>
        <begin position="163"/>
        <end position="175"/>
    </location>
</feature>
<feature type="region of interest" description="Disordered" evidence="4">
    <location>
        <begin position="161"/>
        <end position="205"/>
    </location>
</feature>
<evidence type="ECO:0000256" key="1">
    <source>
        <dbReference type="ARBA" id="ARBA00022737"/>
    </source>
</evidence>
<evidence type="ECO:0000256" key="2">
    <source>
        <dbReference type="ARBA" id="ARBA00022803"/>
    </source>
</evidence>
<evidence type="ECO:0000313" key="7">
    <source>
        <dbReference type="Proteomes" id="UP001268256"/>
    </source>
</evidence>
<dbReference type="SUPFAM" id="SSF48452">
    <property type="entry name" value="TPR-like"/>
    <property type="match status" value="1"/>
</dbReference>
<dbReference type="Proteomes" id="UP001268256">
    <property type="component" value="Unassembled WGS sequence"/>
</dbReference>
<dbReference type="CDD" id="cd06257">
    <property type="entry name" value="DnaJ"/>
    <property type="match status" value="1"/>
</dbReference>
<dbReference type="PROSITE" id="PS50076">
    <property type="entry name" value="DNAJ_2"/>
    <property type="match status" value="1"/>
</dbReference>
<reference evidence="7" key="1">
    <citation type="submission" date="2023-07" db="EMBL/GenBank/DDBJ databases">
        <authorList>
            <person name="Luz R."/>
            <person name="Cordeiro R."/>
            <person name="Fonseca A."/>
            <person name="Goncalves V."/>
        </authorList>
    </citation>
    <scope>NUCLEOTIDE SEQUENCE [LARGE SCALE GENOMIC DNA]</scope>
    <source>
        <strain evidence="7">BACA0444</strain>
    </source>
</reference>
<name>A0AAE4JXR6_9CYAN</name>
<feature type="domain" description="J" evidence="5">
    <location>
        <begin position="17"/>
        <end position="86"/>
    </location>
</feature>